<dbReference type="Proteomes" id="UP000248627">
    <property type="component" value="Unassembled WGS sequence"/>
</dbReference>
<name>A0A2W2C6Y5_9ACTN</name>
<evidence type="ECO:0000256" key="6">
    <source>
        <dbReference type="ARBA" id="ARBA00022840"/>
    </source>
</evidence>
<dbReference type="PANTHER" id="PTHR43297">
    <property type="entry name" value="OLIGOPEPTIDE TRANSPORT ATP-BINDING PROTEIN APPD"/>
    <property type="match status" value="1"/>
</dbReference>
<evidence type="ECO:0000313" key="8">
    <source>
        <dbReference type="EMBL" id="PZF95255.1"/>
    </source>
</evidence>
<evidence type="ECO:0000256" key="2">
    <source>
        <dbReference type="ARBA" id="ARBA00005417"/>
    </source>
</evidence>
<evidence type="ECO:0000256" key="5">
    <source>
        <dbReference type="ARBA" id="ARBA00022741"/>
    </source>
</evidence>
<evidence type="ECO:0000256" key="1">
    <source>
        <dbReference type="ARBA" id="ARBA00004202"/>
    </source>
</evidence>
<dbReference type="EMBL" id="POTX01000094">
    <property type="protein sequence ID" value="PZF95255.1"/>
    <property type="molecule type" value="Genomic_DNA"/>
</dbReference>
<keyword evidence="9" id="KW-1185">Reference proteome</keyword>
<sequence>MLTITDLTITYPNGHQATRDVNLTIAPGEILALAGETGSGKSTIAKALLGLLPPGSTATGLARLDELDLTGRSPRDWEGIRGSRIGVVPQGAMTGLNPVRRISDQLIESVRVHTHAARRPAAARALDLLRQVRLPANTADVFPHQLSGGQRQRVAIALALAGDPQLLVADEPTTGLDLVTQNHILDLLAELRTSQQVGMLLISHDLPALRGIADRVAVMYSGTLVESGPAAEPAHHPYTRALLAAMPSLRPDVPWVSIPGAVPDRSTSGGGCAFADRCPWAAESCHLQRPLPVPVKSAVVACHHPSDDRQLAFPTAATPGRQAVDKIDAEARPVVRLGGVGHVYRSRHRRTTALAGLDLQVHAGQIVGVVGESGSGKSTLGQILLGLLRPTTGRVEVAGADLTRLRGRQLRGVRHRLGFVAQDPYGALHPAMTVADLVAEPLRIAGTPRHLHPARISRALDRAGLPTDLTGKRPDQLSGGQRQRVAIARALAGEPVLLIADEATSMLDVSTRAGIATTLRHLADGIGLAVLFITHDLGEAVQNCDQIVVLHEGVPVQQGSPGEVIARPNPGYPADLVAAARRHAGPSAVPSG</sequence>
<dbReference type="OrthoDB" id="8036461at2"/>
<evidence type="ECO:0000313" key="9">
    <source>
        <dbReference type="Proteomes" id="UP000248627"/>
    </source>
</evidence>
<dbReference type="CDD" id="cd03257">
    <property type="entry name" value="ABC_NikE_OppD_transporters"/>
    <property type="match status" value="2"/>
</dbReference>
<dbReference type="InterPro" id="IPR017871">
    <property type="entry name" value="ABC_transporter-like_CS"/>
</dbReference>
<dbReference type="NCBIfam" id="TIGR01727">
    <property type="entry name" value="oligo_HPY"/>
    <property type="match status" value="1"/>
</dbReference>
<dbReference type="InterPro" id="IPR013563">
    <property type="entry name" value="Oligopep_ABC_C"/>
</dbReference>
<comment type="subcellular location">
    <subcellularLocation>
        <location evidence="1">Cell membrane</location>
        <topology evidence="1">Peripheral membrane protein</topology>
    </subcellularLocation>
</comment>
<dbReference type="SMART" id="SM00382">
    <property type="entry name" value="AAA"/>
    <property type="match status" value="2"/>
</dbReference>
<gene>
    <name evidence="8" type="ORF">C1I93_15565</name>
</gene>
<dbReference type="InterPro" id="IPR003439">
    <property type="entry name" value="ABC_transporter-like_ATP-bd"/>
</dbReference>
<dbReference type="InterPro" id="IPR003593">
    <property type="entry name" value="AAA+_ATPase"/>
</dbReference>
<dbReference type="PROSITE" id="PS50893">
    <property type="entry name" value="ABC_TRANSPORTER_2"/>
    <property type="match status" value="2"/>
</dbReference>
<evidence type="ECO:0000256" key="3">
    <source>
        <dbReference type="ARBA" id="ARBA00022448"/>
    </source>
</evidence>
<dbReference type="Pfam" id="PF00005">
    <property type="entry name" value="ABC_tran"/>
    <property type="match status" value="2"/>
</dbReference>
<dbReference type="PANTHER" id="PTHR43297:SF2">
    <property type="entry name" value="DIPEPTIDE TRANSPORT ATP-BINDING PROTEIN DPPD"/>
    <property type="match status" value="1"/>
</dbReference>
<comment type="caution">
    <text evidence="8">The sequence shown here is derived from an EMBL/GenBank/DDBJ whole genome shotgun (WGS) entry which is preliminary data.</text>
</comment>
<dbReference type="InterPro" id="IPR027417">
    <property type="entry name" value="P-loop_NTPase"/>
</dbReference>
<dbReference type="PROSITE" id="PS00211">
    <property type="entry name" value="ABC_TRANSPORTER_1"/>
    <property type="match status" value="2"/>
</dbReference>
<keyword evidence="5" id="KW-0547">Nucleotide-binding</keyword>
<dbReference type="GO" id="GO:0005886">
    <property type="term" value="C:plasma membrane"/>
    <property type="evidence" value="ECO:0007669"/>
    <property type="project" value="UniProtKB-SubCell"/>
</dbReference>
<keyword evidence="6 8" id="KW-0067">ATP-binding</keyword>
<keyword evidence="7" id="KW-0472">Membrane</keyword>
<comment type="similarity">
    <text evidence="2">Belongs to the ABC transporter superfamily.</text>
</comment>
<dbReference type="InterPro" id="IPR050388">
    <property type="entry name" value="ABC_Ni/Peptide_Import"/>
</dbReference>
<dbReference type="SUPFAM" id="SSF52540">
    <property type="entry name" value="P-loop containing nucleoside triphosphate hydrolases"/>
    <property type="match status" value="2"/>
</dbReference>
<reference evidence="8 9" key="1">
    <citation type="submission" date="2018-01" db="EMBL/GenBank/DDBJ databases">
        <title>Draft genome sequence of Jishengella endophytica.</title>
        <authorList>
            <person name="Sahin N."/>
            <person name="Ay H."/>
            <person name="Saygin H."/>
        </authorList>
    </citation>
    <scope>NUCLEOTIDE SEQUENCE [LARGE SCALE GENOMIC DNA]</scope>
    <source>
        <strain evidence="8 9">DSM 45430</strain>
    </source>
</reference>
<dbReference type="GO" id="GO:0005524">
    <property type="term" value="F:ATP binding"/>
    <property type="evidence" value="ECO:0007669"/>
    <property type="project" value="UniProtKB-KW"/>
</dbReference>
<organism evidence="8 9">
    <name type="scientific">Micromonospora endophytica</name>
    <dbReference type="NCBI Taxonomy" id="515350"/>
    <lineage>
        <taxon>Bacteria</taxon>
        <taxon>Bacillati</taxon>
        <taxon>Actinomycetota</taxon>
        <taxon>Actinomycetes</taxon>
        <taxon>Micromonosporales</taxon>
        <taxon>Micromonosporaceae</taxon>
        <taxon>Micromonospora</taxon>
    </lineage>
</organism>
<dbReference type="RefSeq" id="WP_111244009.1">
    <property type="nucleotide sequence ID" value="NZ_AP023358.1"/>
</dbReference>
<protein>
    <submittedName>
        <fullName evidence="8">ABC transporter ATP-binding protein</fullName>
    </submittedName>
</protein>
<dbReference type="GO" id="GO:0016887">
    <property type="term" value="F:ATP hydrolysis activity"/>
    <property type="evidence" value="ECO:0007669"/>
    <property type="project" value="InterPro"/>
</dbReference>
<evidence type="ECO:0000256" key="7">
    <source>
        <dbReference type="ARBA" id="ARBA00023136"/>
    </source>
</evidence>
<evidence type="ECO:0000256" key="4">
    <source>
        <dbReference type="ARBA" id="ARBA00022475"/>
    </source>
</evidence>
<dbReference type="Pfam" id="PF08352">
    <property type="entry name" value="oligo_HPY"/>
    <property type="match status" value="1"/>
</dbReference>
<dbReference type="AlphaFoldDB" id="A0A2W2C6Y5"/>
<dbReference type="GO" id="GO:0015833">
    <property type="term" value="P:peptide transport"/>
    <property type="evidence" value="ECO:0007669"/>
    <property type="project" value="InterPro"/>
</dbReference>
<proteinExistence type="inferred from homology"/>
<keyword evidence="3" id="KW-0813">Transport</keyword>
<dbReference type="Gene3D" id="3.40.50.300">
    <property type="entry name" value="P-loop containing nucleotide triphosphate hydrolases"/>
    <property type="match status" value="2"/>
</dbReference>
<accession>A0A2W2C6Y5</accession>
<keyword evidence="4" id="KW-1003">Cell membrane</keyword>